<feature type="region of interest" description="Disordered" evidence="1">
    <location>
        <begin position="1"/>
        <end position="57"/>
    </location>
</feature>
<evidence type="ECO:0000256" key="1">
    <source>
        <dbReference type="SAM" id="MobiDB-lite"/>
    </source>
</evidence>
<evidence type="ECO:0000313" key="3">
    <source>
        <dbReference type="Proteomes" id="UP001275084"/>
    </source>
</evidence>
<reference evidence="2" key="1">
    <citation type="journal article" date="2023" name="Mol. Phylogenet. Evol.">
        <title>Genome-scale phylogeny and comparative genomics of the fungal order Sordariales.</title>
        <authorList>
            <person name="Hensen N."/>
            <person name="Bonometti L."/>
            <person name="Westerberg I."/>
            <person name="Brannstrom I.O."/>
            <person name="Guillou S."/>
            <person name="Cros-Aarteil S."/>
            <person name="Calhoun S."/>
            <person name="Haridas S."/>
            <person name="Kuo A."/>
            <person name="Mondo S."/>
            <person name="Pangilinan J."/>
            <person name="Riley R."/>
            <person name="LaButti K."/>
            <person name="Andreopoulos B."/>
            <person name="Lipzen A."/>
            <person name="Chen C."/>
            <person name="Yan M."/>
            <person name="Daum C."/>
            <person name="Ng V."/>
            <person name="Clum A."/>
            <person name="Steindorff A."/>
            <person name="Ohm R.A."/>
            <person name="Martin F."/>
            <person name="Silar P."/>
            <person name="Natvig D.O."/>
            <person name="Lalanne C."/>
            <person name="Gautier V."/>
            <person name="Ament-Velasquez S.L."/>
            <person name="Kruys A."/>
            <person name="Hutchinson M.I."/>
            <person name="Powell A.J."/>
            <person name="Barry K."/>
            <person name="Miller A.N."/>
            <person name="Grigoriev I.V."/>
            <person name="Debuchy R."/>
            <person name="Gladieux P."/>
            <person name="Hiltunen Thoren M."/>
            <person name="Johannesson H."/>
        </authorList>
    </citation>
    <scope>NUCLEOTIDE SEQUENCE</scope>
    <source>
        <strain evidence="2">CBS 955.72</strain>
    </source>
</reference>
<reference evidence="2" key="2">
    <citation type="submission" date="2023-06" db="EMBL/GenBank/DDBJ databases">
        <authorList>
            <consortium name="Lawrence Berkeley National Laboratory"/>
            <person name="Haridas S."/>
            <person name="Hensen N."/>
            <person name="Bonometti L."/>
            <person name="Westerberg I."/>
            <person name="Brannstrom I.O."/>
            <person name="Guillou S."/>
            <person name="Cros-Aarteil S."/>
            <person name="Calhoun S."/>
            <person name="Kuo A."/>
            <person name="Mondo S."/>
            <person name="Pangilinan J."/>
            <person name="Riley R."/>
            <person name="Labutti K."/>
            <person name="Andreopoulos B."/>
            <person name="Lipzen A."/>
            <person name="Chen C."/>
            <person name="Yanf M."/>
            <person name="Daum C."/>
            <person name="Ng V."/>
            <person name="Clum A."/>
            <person name="Steindorff A."/>
            <person name="Ohm R."/>
            <person name="Martin F."/>
            <person name="Silar P."/>
            <person name="Natvig D."/>
            <person name="Lalanne C."/>
            <person name="Gautier V."/>
            <person name="Ament-Velasquez S.L."/>
            <person name="Kruys A."/>
            <person name="Hutchinson M.I."/>
            <person name="Powell A.J."/>
            <person name="Barry K."/>
            <person name="Miller A.N."/>
            <person name="Grigoriev I.V."/>
            <person name="Debuchy R."/>
            <person name="Gladieux P."/>
            <person name="Thoren M.H."/>
            <person name="Johannesson H."/>
        </authorList>
    </citation>
    <scope>NUCLEOTIDE SEQUENCE</scope>
    <source>
        <strain evidence="2">CBS 955.72</strain>
    </source>
</reference>
<feature type="compositionally biased region" description="Acidic residues" evidence="1">
    <location>
        <begin position="78"/>
        <end position="92"/>
    </location>
</feature>
<organism evidence="2 3">
    <name type="scientific">Lasiosphaeria hispida</name>
    <dbReference type="NCBI Taxonomy" id="260671"/>
    <lineage>
        <taxon>Eukaryota</taxon>
        <taxon>Fungi</taxon>
        <taxon>Dikarya</taxon>
        <taxon>Ascomycota</taxon>
        <taxon>Pezizomycotina</taxon>
        <taxon>Sordariomycetes</taxon>
        <taxon>Sordariomycetidae</taxon>
        <taxon>Sordariales</taxon>
        <taxon>Lasiosphaeriaceae</taxon>
        <taxon>Lasiosphaeria</taxon>
    </lineage>
</organism>
<feature type="region of interest" description="Disordered" evidence="1">
    <location>
        <begin position="75"/>
        <end position="101"/>
    </location>
</feature>
<name>A0AAJ0HF73_9PEZI</name>
<gene>
    <name evidence="2" type="ORF">B0T25DRAFT_548877</name>
</gene>
<dbReference type="Proteomes" id="UP001275084">
    <property type="component" value="Unassembled WGS sequence"/>
</dbReference>
<dbReference type="AlphaFoldDB" id="A0AAJ0HF73"/>
<feature type="compositionally biased region" description="Low complexity" evidence="1">
    <location>
        <begin position="1"/>
        <end position="16"/>
    </location>
</feature>
<keyword evidence="3" id="KW-1185">Reference proteome</keyword>
<proteinExistence type="predicted"/>
<evidence type="ECO:0000313" key="2">
    <source>
        <dbReference type="EMBL" id="KAK3349753.1"/>
    </source>
</evidence>
<comment type="caution">
    <text evidence="2">The sequence shown here is derived from an EMBL/GenBank/DDBJ whole genome shotgun (WGS) entry which is preliminary data.</text>
</comment>
<protein>
    <submittedName>
        <fullName evidence="2">Uncharacterized protein</fullName>
    </submittedName>
</protein>
<sequence length="402" mass="44476">MPAKRAPAAATATAPSRAKKSKTISEAEQPAPAAPPRSKRWAAVSGSANADDEPRLVLQDPAKAFQYICMCKPPFPISDEDEEDEEEEEPEKDDGKPRCDGGKTCICTKPASEHPDHLWTLTTVAHRKFFTQYIQQELRDPDNFGMYTFNDHAAYGMVELVQNLVLDFEEATTAKEQWAICETMAYFLNTDSAGILTQIDDGDLANATYELVGRLFLTMLSRLERENLLAKDSEIENLAVIMALFMMMKDDLKQYGILDNSKQESIGPKKDKKNWSPHTFVKQVAAYAHKYDIELKGPEAIAELIDDAKDGDLPGDSANNTAAADPFGFAKALKSYRTGYSKVCQNLSPRGKAGTTPIGGDCLDLTTWTSAERKKYAFDKKDPLGKAEQDAIKQGLIIQMGR</sequence>
<accession>A0AAJ0HF73</accession>
<dbReference type="EMBL" id="JAUIQD010000005">
    <property type="protein sequence ID" value="KAK3349753.1"/>
    <property type="molecule type" value="Genomic_DNA"/>
</dbReference>